<dbReference type="eggNOG" id="COG1989">
    <property type="taxonomic scope" value="Bacteria"/>
</dbReference>
<reference evidence="10 11" key="1">
    <citation type="submission" date="2014-06" db="EMBL/GenBank/DDBJ databases">
        <title>Draft genome sequence of Bacillus manliponensis JCM 15802 (MCCC 1A00708).</title>
        <authorList>
            <person name="Lai Q."/>
            <person name="Liu Y."/>
            <person name="Shao Z."/>
        </authorList>
    </citation>
    <scope>NUCLEOTIDE SEQUENCE [LARGE SCALE GENOMIC DNA]</scope>
    <source>
        <strain evidence="10 11">JCM 15802</strain>
    </source>
</reference>
<feature type="transmembrane region" description="Helical" evidence="7">
    <location>
        <begin position="72"/>
        <end position="93"/>
    </location>
</feature>
<dbReference type="OrthoDB" id="9789291at2"/>
<dbReference type="PANTHER" id="PTHR30487">
    <property type="entry name" value="TYPE 4 PREPILIN-LIKE PROTEINS LEADER PEPTIDE-PROCESSING ENZYME"/>
    <property type="match status" value="1"/>
</dbReference>
<protein>
    <submittedName>
        <fullName evidence="10">Peptidase A24</fullName>
    </submittedName>
</protein>
<dbReference type="PANTHER" id="PTHR30487:SF0">
    <property type="entry name" value="PREPILIN LEADER PEPTIDASE_N-METHYLTRANSFERASE-RELATED"/>
    <property type="match status" value="1"/>
</dbReference>
<feature type="transmembrane region" description="Helical" evidence="7">
    <location>
        <begin position="6"/>
        <end position="27"/>
    </location>
</feature>
<evidence type="ECO:0000313" key="11">
    <source>
        <dbReference type="Proteomes" id="UP000027822"/>
    </source>
</evidence>
<dbReference type="Pfam" id="PF01478">
    <property type="entry name" value="Peptidase_A24"/>
    <property type="match status" value="1"/>
</dbReference>
<dbReference type="InterPro" id="IPR050882">
    <property type="entry name" value="Prepilin_peptidase/N-MTase"/>
</dbReference>
<dbReference type="GO" id="GO:0004190">
    <property type="term" value="F:aspartic-type endopeptidase activity"/>
    <property type="evidence" value="ECO:0007669"/>
    <property type="project" value="InterPro"/>
</dbReference>
<evidence type="ECO:0000256" key="4">
    <source>
        <dbReference type="ARBA" id="ARBA00022692"/>
    </source>
</evidence>
<keyword evidence="5 7" id="KW-1133">Transmembrane helix</keyword>
<keyword evidence="4 7" id="KW-0812">Transmembrane</keyword>
<evidence type="ECO:0000256" key="1">
    <source>
        <dbReference type="ARBA" id="ARBA00004651"/>
    </source>
</evidence>
<accession>A0A073KDE6</accession>
<feature type="transmembrane region" description="Helical" evidence="7">
    <location>
        <begin position="144"/>
        <end position="166"/>
    </location>
</feature>
<evidence type="ECO:0000256" key="5">
    <source>
        <dbReference type="ARBA" id="ARBA00022989"/>
    </source>
</evidence>
<dbReference type="AlphaFoldDB" id="A0A073KDE6"/>
<dbReference type="InterPro" id="IPR000045">
    <property type="entry name" value="Prepilin_IV_endopep_pep"/>
</dbReference>
<dbReference type="Proteomes" id="UP000027822">
    <property type="component" value="Unassembled WGS sequence"/>
</dbReference>
<name>A0A073KDE6_9BACI</name>
<feature type="domain" description="Prepilin peptidase A24 N-terminal" evidence="9">
    <location>
        <begin position="9"/>
        <end position="87"/>
    </location>
</feature>
<evidence type="ECO:0000313" key="10">
    <source>
        <dbReference type="EMBL" id="KEK20338.1"/>
    </source>
</evidence>
<evidence type="ECO:0000256" key="6">
    <source>
        <dbReference type="ARBA" id="ARBA00023136"/>
    </source>
</evidence>
<keyword evidence="3" id="KW-1003">Cell membrane</keyword>
<sequence>MILHVYIFLIGTVLGSFYSVVASRVPLQQSIITPRSHCQHCGYTLGIGELIPIVSFCLQKGRCKYCKEKISYLYLLIEVITGIAFLIPTFFISSYAQLIFIWAVLSLLVIVTMTDILYMLIPNVILIFFAVFFLFERIFLSKGIWWNEIISSLCIFSVLYFIGWIYKGGIGGGDVKLLTLLAFVIGIEGVTITILLASLFGLIFIFGATLFGYMRYRDPIPFAPFISAGTICTLILLYN</sequence>
<keyword evidence="11" id="KW-1185">Reference proteome</keyword>
<dbReference type="GO" id="GO:0006465">
    <property type="term" value="P:signal peptide processing"/>
    <property type="evidence" value="ECO:0007669"/>
    <property type="project" value="TreeGrafter"/>
</dbReference>
<proteinExistence type="inferred from homology"/>
<evidence type="ECO:0000259" key="9">
    <source>
        <dbReference type="Pfam" id="PF06750"/>
    </source>
</evidence>
<evidence type="ECO:0000256" key="2">
    <source>
        <dbReference type="ARBA" id="ARBA00005801"/>
    </source>
</evidence>
<comment type="subcellular location">
    <subcellularLocation>
        <location evidence="1">Cell membrane</location>
        <topology evidence="1">Multi-pass membrane protein</topology>
    </subcellularLocation>
</comment>
<feature type="transmembrane region" description="Helical" evidence="7">
    <location>
        <begin position="99"/>
        <end position="132"/>
    </location>
</feature>
<comment type="similarity">
    <text evidence="2">Belongs to the peptidase A24 family.</text>
</comment>
<feature type="transmembrane region" description="Helical" evidence="7">
    <location>
        <begin position="178"/>
        <end position="208"/>
    </location>
</feature>
<dbReference type="InterPro" id="IPR010627">
    <property type="entry name" value="Prepilin_pept_A24_N"/>
</dbReference>
<dbReference type="Gene3D" id="1.20.120.1220">
    <property type="match status" value="1"/>
</dbReference>
<dbReference type="GO" id="GO:0005886">
    <property type="term" value="C:plasma membrane"/>
    <property type="evidence" value="ECO:0007669"/>
    <property type="project" value="UniProtKB-SubCell"/>
</dbReference>
<dbReference type="Pfam" id="PF06750">
    <property type="entry name" value="A24_N_bact"/>
    <property type="match status" value="1"/>
</dbReference>
<dbReference type="RefSeq" id="WP_034637811.1">
    <property type="nucleotide sequence ID" value="NZ_CBCSJC010000004.1"/>
</dbReference>
<keyword evidence="6 7" id="KW-0472">Membrane</keyword>
<comment type="caution">
    <text evidence="10">The sequence shown here is derived from an EMBL/GenBank/DDBJ whole genome shotgun (WGS) entry which is preliminary data.</text>
</comment>
<gene>
    <name evidence="10" type="ORF">BAMA_18075</name>
</gene>
<feature type="transmembrane region" description="Helical" evidence="7">
    <location>
        <begin position="220"/>
        <end position="238"/>
    </location>
</feature>
<dbReference type="EMBL" id="JOTN01000004">
    <property type="protein sequence ID" value="KEK20338.1"/>
    <property type="molecule type" value="Genomic_DNA"/>
</dbReference>
<organism evidence="10 11">
    <name type="scientific">Bacillus manliponensis</name>
    <dbReference type="NCBI Taxonomy" id="574376"/>
    <lineage>
        <taxon>Bacteria</taxon>
        <taxon>Bacillati</taxon>
        <taxon>Bacillota</taxon>
        <taxon>Bacilli</taxon>
        <taxon>Bacillales</taxon>
        <taxon>Bacillaceae</taxon>
        <taxon>Bacillus</taxon>
        <taxon>Bacillus cereus group</taxon>
    </lineage>
</organism>
<feature type="domain" description="Prepilin type IV endopeptidase peptidase" evidence="8">
    <location>
        <begin position="103"/>
        <end position="205"/>
    </location>
</feature>
<evidence type="ECO:0000256" key="7">
    <source>
        <dbReference type="SAM" id="Phobius"/>
    </source>
</evidence>
<evidence type="ECO:0000259" key="8">
    <source>
        <dbReference type="Pfam" id="PF01478"/>
    </source>
</evidence>
<evidence type="ECO:0000256" key="3">
    <source>
        <dbReference type="ARBA" id="ARBA00022475"/>
    </source>
</evidence>
<dbReference type="STRING" id="574376.BAMA_18075"/>